<dbReference type="EMBL" id="GG697240">
    <property type="protein sequence ID" value="EET90124.1"/>
    <property type="molecule type" value="Genomic_DNA"/>
</dbReference>
<name>C7DHM2_MICA2</name>
<gene>
    <name evidence="1" type="ORF">UNLARM2_0565</name>
</gene>
<evidence type="ECO:0000313" key="1">
    <source>
        <dbReference type="EMBL" id="EET90124.1"/>
    </source>
</evidence>
<protein>
    <submittedName>
        <fullName evidence="1">Uncharacterized protein</fullName>
    </submittedName>
</protein>
<organism evidence="1 2">
    <name type="scientific">Candidatus Micrarchaeum acidiphilum ARMAN-2</name>
    <dbReference type="NCBI Taxonomy" id="425595"/>
    <lineage>
        <taxon>Archaea</taxon>
        <taxon>Candidatus Micrarchaeota</taxon>
        <taxon>Candidatus Micrarchaeia</taxon>
        <taxon>Candidatus Micrarchaeales</taxon>
        <taxon>Candidatus Micrarchaeaceae</taxon>
        <taxon>Candidatus Micrarchaeum</taxon>
    </lineage>
</organism>
<reference evidence="1 2" key="2">
    <citation type="journal article" date="2010" name="Proc. Natl. Acad. Sci. U.S.A.">
        <title>Enigmatic, ultrasmall, uncultivated Archaea.</title>
        <authorList>
            <person name="Baker B.J."/>
            <person name="Comolli L.R."/>
            <person name="Dick G.J."/>
            <person name="Hauser L.J."/>
            <person name="Hyatt D."/>
            <person name="Dill B.D."/>
            <person name="Land M.L."/>
            <person name="Verberkmoes N.C."/>
            <person name="Hettich R.L."/>
            <person name="Banfield J.F."/>
        </authorList>
    </citation>
    <scope>NUCLEOTIDE SEQUENCE [LARGE SCALE GENOMIC DNA]</scope>
    <source>
        <strain evidence="1">ARMAN-2</strain>
    </source>
</reference>
<reference evidence="1 2" key="1">
    <citation type="journal article" date="2009" name="Genome Biol.">
        <title>Community-wide analysis of microbial genome sequence signatures.</title>
        <authorList>
            <person name="Dick G.J."/>
            <person name="Andersson A.F."/>
            <person name="Baker B.J."/>
            <person name="Simmons S.L."/>
            <person name="Thomas B.C."/>
            <person name="Yelton A.P."/>
            <person name="Banfield J.F."/>
        </authorList>
    </citation>
    <scope>NUCLEOTIDE SEQUENCE [LARGE SCALE GENOMIC DNA]</scope>
    <source>
        <strain evidence="1">ARMAN-2</strain>
    </source>
</reference>
<sequence length="189" mass="21494">MPTATKDIVFEVSKGNFDAFNICSMLSTAYGEAPIRILLRSGVVGNYVKELFDLVSKSNSDISSMNDTINYLGIFKKAQIDKLKELATSDGKLHLKSLMVLAYYSSLKEQDRMLTRDNAIDETVAEFKEAKCFGDKIAEDFFNMYGADQKFNVPEVAKTKLIFELFKETVEKQELEKVQKEKENDNYFA</sequence>
<keyword evidence="2" id="KW-1185">Reference proteome</keyword>
<accession>C7DHM2</accession>
<dbReference type="AlphaFoldDB" id="C7DHM2"/>
<dbReference type="Proteomes" id="UP000332487">
    <property type="component" value="Unassembled WGS sequence"/>
</dbReference>
<evidence type="ECO:0000313" key="2">
    <source>
        <dbReference type="Proteomes" id="UP000332487"/>
    </source>
</evidence>
<proteinExistence type="predicted"/>